<proteinExistence type="inferred from homology"/>
<dbReference type="UniPathway" id="UPA00995"/>
<name>A0A6J4PH56_9CYAN</name>
<feature type="transmembrane region" description="Helical" evidence="6">
    <location>
        <begin position="31"/>
        <end position="49"/>
    </location>
</feature>
<organism evidence="7">
    <name type="scientific">uncultured Leptolyngbya sp</name>
    <dbReference type="NCBI Taxonomy" id="332963"/>
    <lineage>
        <taxon>Bacteria</taxon>
        <taxon>Bacillati</taxon>
        <taxon>Cyanobacteriota</taxon>
        <taxon>Cyanophyceae</taxon>
        <taxon>Leptolyngbyales</taxon>
        <taxon>Leptolyngbyaceae</taxon>
        <taxon>Leptolyngbya group</taxon>
        <taxon>Leptolyngbya</taxon>
        <taxon>environmental samples</taxon>
    </lineage>
</organism>
<dbReference type="InterPro" id="IPR000537">
    <property type="entry name" value="UbiA_prenyltransferase"/>
</dbReference>
<dbReference type="AlphaFoldDB" id="A0A6J4PH56"/>
<dbReference type="InterPro" id="IPR026046">
    <property type="entry name" value="UBIAD1"/>
</dbReference>
<feature type="transmembrane region" description="Helical" evidence="6">
    <location>
        <begin position="187"/>
        <end position="207"/>
    </location>
</feature>
<feature type="transmembrane region" description="Helical" evidence="6">
    <location>
        <begin position="289"/>
        <end position="312"/>
    </location>
</feature>
<evidence type="ECO:0000256" key="5">
    <source>
        <dbReference type="ARBA" id="ARBA00023136"/>
    </source>
</evidence>
<accession>A0A6J4PH56</accession>
<dbReference type="HAMAP" id="MF_01938">
    <property type="entry name" value="MenA_2"/>
    <property type="match status" value="1"/>
</dbReference>
<comment type="catalytic activity">
    <reaction evidence="6">
        <text>2-carboxy-1,4-naphthoquinone + phytyl diphosphate + H(+) = demethylphylloquinone + CO2 + diphosphate</text>
        <dbReference type="Rhea" id="RHEA:47740"/>
        <dbReference type="ChEBI" id="CHEBI:15378"/>
        <dbReference type="ChEBI" id="CHEBI:16526"/>
        <dbReference type="ChEBI" id="CHEBI:31087"/>
        <dbReference type="ChEBI" id="CHEBI:33019"/>
        <dbReference type="ChEBI" id="CHEBI:75434"/>
        <dbReference type="ChEBI" id="CHEBI:87842"/>
        <dbReference type="EC" id="2.5.1.130"/>
    </reaction>
</comment>
<gene>
    <name evidence="6" type="primary">menA</name>
    <name evidence="7" type="ORF">AVDCRST_MAG94-6372</name>
</gene>
<comment type="similarity">
    <text evidence="6">Belongs to the MenA family. Type 2 subfamily.</text>
</comment>
<dbReference type="InterPro" id="IPR011937">
    <property type="entry name" value="DHNA_phytyltransferase_MenA"/>
</dbReference>
<dbReference type="EMBL" id="CADCTY010002190">
    <property type="protein sequence ID" value="CAA9409968.1"/>
    <property type="molecule type" value="Genomic_DNA"/>
</dbReference>
<evidence type="ECO:0000313" key="7">
    <source>
        <dbReference type="EMBL" id="CAA9409968.1"/>
    </source>
</evidence>
<dbReference type="GO" id="GO:0009234">
    <property type="term" value="P:menaquinone biosynthetic process"/>
    <property type="evidence" value="ECO:0007669"/>
    <property type="project" value="TreeGrafter"/>
</dbReference>
<dbReference type="PANTHER" id="PTHR13929">
    <property type="entry name" value="1,4-DIHYDROXY-2-NAPHTHOATE OCTAPRENYLTRANSFERASE"/>
    <property type="match status" value="1"/>
</dbReference>
<comment type="pathway">
    <text evidence="6">Cofactor biosynthesis; phylloquinone biosynthesis.</text>
</comment>
<feature type="transmembrane region" description="Helical" evidence="6">
    <location>
        <begin position="157"/>
        <end position="175"/>
    </location>
</feature>
<evidence type="ECO:0000256" key="6">
    <source>
        <dbReference type="HAMAP-Rule" id="MF_01938"/>
    </source>
</evidence>
<keyword evidence="6" id="KW-1003">Cell membrane</keyword>
<keyword evidence="3 6" id="KW-0812">Transmembrane</keyword>
<evidence type="ECO:0000256" key="3">
    <source>
        <dbReference type="ARBA" id="ARBA00022692"/>
    </source>
</evidence>
<dbReference type="PIRSF" id="PIRSF005355">
    <property type="entry name" value="UBIAD1"/>
    <property type="match status" value="1"/>
</dbReference>
<comment type="subcellular location">
    <subcellularLocation>
        <location evidence="6">Cell inner membrane</location>
        <topology evidence="6">Multi-pass membrane protein</topology>
    </subcellularLocation>
    <subcellularLocation>
        <location evidence="1">Membrane</location>
        <topology evidence="1">Multi-pass membrane protein</topology>
    </subcellularLocation>
</comment>
<feature type="transmembrane region" description="Helical" evidence="6">
    <location>
        <begin position="129"/>
        <end position="145"/>
    </location>
</feature>
<protein>
    <recommendedName>
        <fullName evidence="6">2-carboxy-1,4-naphthoquinone phytyltransferase</fullName>
        <ecNumber evidence="6">2.5.1.130</ecNumber>
    </recommendedName>
    <alternativeName>
        <fullName evidence="6">1,4-dihydroxy-2-naphthoate phytyltransferase</fullName>
        <shortName evidence="6">DHNA phytyltransferase</shortName>
    </alternativeName>
</protein>
<feature type="transmembrane region" description="Helical" evidence="6">
    <location>
        <begin position="240"/>
        <end position="268"/>
    </location>
</feature>
<dbReference type="Pfam" id="PF01040">
    <property type="entry name" value="UbiA"/>
    <property type="match status" value="1"/>
</dbReference>
<comment type="function">
    <text evidence="6">Involved in the synthesis of phylloquinone (vitamin K1). Catalyzes the transfer of a prenyl chain to 2-carboxy-1,4-naphthoquinone.</text>
</comment>
<dbReference type="NCBIfam" id="TIGR02235">
    <property type="entry name" value="menA_cyano-plnt"/>
    <property type="match status" value="1"/>
</dbReference>
<evidence type="ECO:0000256" key="4">
    <source>
        <dbReference type="ARBA" id="ARBA00022989"/>
    </source>
</evidence>
<evidence type="ECO:0000256" key="1">
    <source>
        <dbReference type="ARBA" id="ARBA00004141"/>
    </source>
</evidence>
<dbReference type="GO" id="GO:0004659">
    <property type="term" value="F:prenyltransferase activity"/>
    <property type="evidence" value="ECO:0007669"/>
    <property type="project" value="UniProtKB-UniRule"/>
</dbReference>
<evidence type="ECO:0000256" key="2">
    <source>
        <dbReference type="ARBA" id="ARBA00022679"/>
    </source>
</evidence>
<feature type="transmembrane region" description="Helical" evidence="6">
    <location>
        <begin position="103"/>
        <end position="122"/>
    </location>
</feature>
<keyword evidence="4 6" id="KW-1133">Transmembrane helix</keyword>
<dbReference type="EC" id="2.5.1.130" evidence="6"/>
<keyword evidence="2 6" id="KW-0808">Transferase</keyword>
<dbReference type="PANTHER" id="PTHR13929:SF0">
    <property type="entry name" value="UBIA PRENYLTRANSFERASE DOMAIN-CONTAINING PROTEIN 1"/>
    <property type="match status" value="1"/>
</dbReference>
<keyword evidence="5 6" id="KW-0472">Membrane</keyword>
<feature type="transmembrane region" description="Helical" evidence="6">
    <location>
        <begin position="56"/>
        <end position="72"/>
    </location>
</feature>
<reference evidence="7" key="1">
    <citation type="submission" date="2020-02" db="EMBL/GenBank/DDBJ databases">
        <authorList>
            <person name="Meier V. D."/>
        </authorList>
    </citation>
    <scope>NUCLEOTIDE SEQUENCE</scope>
    <source>
        <strain evidence="7">AVDCRST_MAG94</strain>
    </source>
</reference>
<keyword evidence="6" id="KW-0997">Cell inner membrane</keyword>
<dbReference type="CDD" id="cd13962">
    <property type="entry name" value="PT_UbiA_UBIAD1"/>
    <property type="match status" value="1"/>
</dbReference>
<dbReference type="GO" id="GO:0005886">
    <property type="term" value="C:plasma membrane"/>
    <property type="evidence" value="ECO:0007669"/>
    <property type="project" value="UniProtKB-SubCell"/>
</dbReference>
<sequence>MTTRTVNYSANALKTAPAIRKKLWLAAIKPPMYSVAIMPIMVGTAIAIAETRTLQTGIFAIFVFAAILILAWENLANDVFDSETGVDVNKAHSLVNLTANKSLIFWLGNLCLATGLFGIGAIAAIQRDLTVVGIILVCCVLGYIYQGPPFRLSYQGWGEILCFFAFGPLAFAAAYYSQTQAWSGTNLAASAIVGVSTSLILFCSHFHQEADDAAVGKRSPIVRLGTKRAAQLLPWLCGSIFALTALCVWLGVFPVTTLLVFASLPIALKLCKHVGTNHNKPEKVSNCKFIAVALHFWSGIFLGLGFVLPQLLGLGAVLPT</sequence>
<dbReference type="GO" id="GO:0042372">
    <property type="term" value="P:phylloquinone biosynthetic process"/>
    <property type="evidence" value="ECO:0007669"/>
    <property type="project" value="UniProtKB-UniRule"/>
</dbReference>